<comment type="caution">
    <text evidence="5">The sequence shown here is derived from an EMBL/GenBank/DDBJ whole genome shotgun (WGS) entry which is preliminary data.</text>
</comment>
<dbReference type="InterPro" id="IPR036390">
    <property type="entry name" value="WH_DNA-bd_sf"/>
</dbReference>
<dbReference type="EMBL" id="JAYFUL010000007">
    <property type="protein sequence ID" value="MEA5257364.1"/>
    <property type="molecule type" value="Genomic_DNA"/>
</dbReference>
<evidence type="ECO:0000256" key="3">
    <source>
        <dbReference type="ARBA" id="ARBA00023163"/>
    </source>
</evidence>
<dbReference type="SUPFAM" id="SSF46785">
    <property type="entry name" value="Winged helix' DNA-binding domain"/>
    <property type="match status" value="1"/>
</dbReference>
<reference evidence="5 6" key="1">
    <citation type="submission" date="2023-12" db="EMBL/GenBank/DDBJ databases">
        <title>Novel species of the genus Arcicella isolated from rivers.</title>
        <authorList>
            <person name="Lu H."/>
        </authorList>
    </citation>
    <scope>NUCLEOTIDE SEQUENCE [LARGE SCALE GENOMIC DNA]</scope>
    <source>
        <strain evidence="5 6">LMG 21963</strain>
    </source>
</reference>
<sequence length="217" mass="23993">MSLINKKTLAEEVADRLIEQIFLGNYKIGDKLPIESELMKIFGVGRSSVREAIKILSIQGLLAVQQGVGTFVASNKIQESLNDQMGRAEIADVIEVRSLLEVKIAEKAALNRTATQLKTSKQWLSLRKKFAAENDVQNCIHADVNFHISIAEACGNPILTEIYKTASIQVTKSFVSSNLNTDSFKESHSLHEDLLQWIELQNPEKAASAANSIVSRL</sequence>
<dbReference type="CDD" id="cd07377">
    <property type="entry name" value="WHTH_GntR"/>
    <property type="match status" value="1"/>
</dbReference>
<dbReference type="InterPro" id="IPR008920">
    <property type="entry name" value="TF_FadR/GntR_C"/>
</dbReference>
<dbReference type="SUPFAM" id="SSF48008">
    <property type="entry name" value="GntR ligand-binding domain-like"/>
    <property type="match status" value="1"/>
</dbReference>
<dbReference type="PANTHER" id="PTHR43537:SF47">
    <property type="entry name" value="REGULATORY PROTEIN GNTR HTH"/>
    <property type="match status" value="1"/>
</dbReference>
<dbReference type="SMART" id="SM00345">
    <property type="entry name" value="HTH_GNTR"/>
    <property type="match status" value="1"/>
</dbReference>
<dbReference type="InterPro" id="IPR036388">
    <property type="entry name" value="WH-like_DNA-bd_sf"/>
</dbReference>
<keyword evidence="3" id="KW-0804">Transcription</keyword>
<evidence type="ECO:0000313" key="5">
    <source>
        <dbReference type="EMBL" id="MEA5257364.1"/>
    </source>
</evidence>
<evidence type="ECO:0000313" key="6">
    <source>
        <dbReference type="Proteomes" id="UP001304671"/>
    </source>
</evidence>
<protein>
    <submittedName>
        <fullName evidence="5">FadR/GntR family transcriptional regulator</fullName>
    </submittedName>
</protein>
<evidence type="ECO:0000259" key="4">
    <source>
        <dbReference type="PROSITE" id="PS50949"/>
    </source>
</evidence>
<dbReference type="Proteomes" id="UP001304671">
    <property type="component" value="Unassembled WGS sequence"/>
</dbReference>
<proteinExistence type="predicted"/>
<keyword evidence="1" id="KW-0805">Transcription regulation</keyword>
<dbReference type="RefSeq" id="WP_323247693.1">
    <property type="nucleotide sequence ID" value="NZ_JAYFUL010000007.1"/>
</dbReference>
<organism evidence="5 6">
    <name type="scientific">Arcicella aquatica</name>
    <dbReference type="NCBI Taxonomy" id="217141"/>
    <lineage>
        <taxon>Bacteria</taxon>
        <taxon>Pseudomonadati</taxon>
        <taxon>Bacteroidota</taxon>
        <taxon>Cytophagia</taxon>
        <taxon>Cytophagales</taxon>
        <taxon>Flectobacillaceae</taxon>
        <taxon>Arcicella</taxon>
    </lineage>
</organism>
<evidence type="ECO:0000256" key="1">
    <source>
        <dbReference type="ARBA" id="ARBA00023015"/>
    </source>
</evidence>
<name>A0ABU5QKU3_9BACT</name>
<dbReference type="Pfam" id="PF07729">
    <property type="entry name" value="FCD"/>
    <property type="match status" value="1"/>
</dbReference>
<dbReference type="Pfam" id="PF00392">
    <property type="entry name" value="GntR"/>
    <property type="match status" value="1"/>
</dbReference>
<accession>A0ABU5QKU3</accession>
<dbReference type="PANTHER" id="PTHR43537">
    <property type="entry name" value="TRANSCRIPTIONAL REGULATOR, GNTR FAMILY"/>
    <property type="match status" value="1"/>
</dbReference>
<dbReference type="PROSITE" id="PS50949">
    <property type="entry name" value="HTH_GNTR"/>
    <property type="match status" value="1"/>
</dbReference>
<gene>
    <name evidence="5" type="ORF">VB264_06190</name>
</gene>
<dbReference type="SMART" id="SM00895">
    <property type="entry name" value="FCD"/>
    <property type="match status" value="1"/>
</dbReference>
<dbReference type="InterPro" id="IPR011711">
    <property type="entry name" value="GntR_C"/>
</dbReference>
<dbReference type="InterPro" id="IPR000524">
    <property type="entry name" value="Tscrpt_reg_HTH_GntR"/>
</dbReference>
<dbReference type="Gene3D" id="1.20.120.530">
    <property type="entry name" value="GntR ligand-binding domain-like"/>
    <property type="match status" value="1"/>
</dbReference>
<dbReference type="Gene3D" id="1.10.10.10">
    <property type="entry name" value="Winged helix-like DNA-binding domain superfamily/Winged helix DNA-binding domain"/>
    <property type="match status" value="1"/>
</dbReference>
<evidence type="ECO:0000256" key="2">
    <source>
        <dbReference type="ARBA" id="ARBA00023125"/>
    </source>
</evidence>
<feature type="domain" description="HTH gntR-type" evidence="4">
    <location>
        <begin position="7"/>
        <end position="75"/>
    </location>
</feature>
<keyword evidence="6" id="KW-1185">Reference proteome</keyword>
<dbReference type="PRINTS" id="PR00035">
    <property type="entry name" value="HTHGNTR"/>
</dbReference>
<keyword evidence="2" id="KW-0238">DNA-binding</keyword>